<dbReference type="FunFam" id="3.20.20.70:FF:000154">
    <property type="entry name" value="Probable nitronate monooxygenase"/>
    <property type="match status" value="1"/>
</dbReference>
<dbReference type="GO" id="GO:0009636">
    <property type="term" value="P:response to toxic substance"/>
    <property type="evidence" value="ECO:0007669"/>
    <property type="project" value="UniProtKB-KW"/>
</dbReference>
<keyword evidence="5" id="KW-0288">FMN</keyword>
<dbReference type="InterPro" id="IPR004136">
    <property type="entry name" value="NMO"/>
</dbReference>
<evidence type="ECO:0000256" key="8">
    <source>
        <dbReference type="ARBA" id="ARBA00023033"/>
    </source>
</evidence>
<keyword evidence="4" id="KW-0285">Flavoprotein</keyword>
<dbReference type="AlphaFoldDB" id="A0A7C3DFQ8"/>
<sequence>MAFSLTRYPIIQAPMAGGATTPELVAAVSNAGGLGSLAGALLPPDRLREAIRQIRQLTDQPFNVNLFVLEPVGVEPGVLEAALDRLEPIRAELGLPPAAAPQKFSEDFGAQLEVLLEEKPPVVSFHFDIVPAQVVERLHKAGCKVIGTATNVAEARAWEEAGADYICAQGSEAGGHRGTFMGPFEQSMTGTLALVPQVADAVKVPVIAAGGIMDGRGIAAALLLGASAVQMGTAFLACPESGAHPLYKQALLEAKGDPTVVTRTFSGRPARGLRNAFIEWMRPYEAQVPPYPIQNALTSEIRQAAAKAGRTEYMSLWAGQAVSLCRSLPAAMLVETLMQETQTALWSQCE</sequence>
<dbReference type="SUPFAM" id="SSF51412">
    <property type="entry name" value="Inosine monophosphate dehydrogenase (IMPDH)"/>
    <property type="match status" value="1"/>
</dbReference>
<dbReference type="PANTHER" id="PTHR42747">
    <property type="entry name" value="NITRONATE MONOOXYGENASE-RELATED"/>
    <property type="match status" value="1"/>
</dbReference>
<evidence type="ECO:0000256" key="10">
    <source>
        <dbReference type="ARBA" id="ARBA00049401"/>
    </source>
</evidence>
<comment type="caution">
    <text evidence="11">The sequence shown here is derived from an EMBL/GenBank/DDBJ whole genome shotgun (WGS) entry which is preliminary data.</text>
</comment>
<dbReference type="GO" id="GO:0000166">
    <property type="term" value="F:nucleotide binding"/>
    <property type="evidence" value="ECO:0007669"/>
    <property type="project" value="UniProtKB-KW"/>
</dbReference>
<evidence type="ECO:0000256" key="3">
    <source>
        <dbReference type="ARBA" id="ARBA00022575"/>
    </source>
</evidence>
<keyword evidence="7" id="KW-0560">Oxidoreductase</keyword>
<evidence type="ECO:0000256" key="1">
    <source>
        <dbReference type="ARBA" id="ARBA00001917"/>
    </source>
</evidence>
<keyword evidence="6" id="KW-0547">Nucleotide-binding</keyword>
<dbReference type="CDD" id="cd04730">
    <property type="entry name" value="NPD_like"/>
    <property type="match status" value="1"/>
</dbReference>
<organism evidence="11">
    <name type="scientific">Meiothermus ruber</name>
    <dbReference type="NCBI Taxonomy" id="277"/>
    <lineage>
        <taxon>Bacteria</taxon>
        <taxon>Thermotogati</taxon>
        <taxon>Deinococcota</taxon>
        <taxon>Deinococci</taxon>
        <taxon>Thermales</taxon>
        <taxon>Thermaceae</taxon>
        <taxon>Meiothermus</taxon>
    </lineage>
</organism>
<keyword evidence="3" id="KW-0216">Detoxification</keyword>
<evidence type="ECO:0000256" key="6">
    <source>
        <dbReference type="ARBA" id="ARBA00022741"/>
    </source>
</evidence>
<evidence type="ECO:0000313" key="11">
    <source>
        <dbReference type="EMBL" id="HFG20309.1"/>
    </source>
</evidence>
<accession>A0A7C3DFQ8</accession>
<keyword evidence="8" id="KW-0503">Monooxygenase</keyword>
<evidence type="ECO:0000256" key="4">
    <source>
        <dbReference type="ARBA" id="ARBA00022630"/>
    </source>
</evidence>
<dbReference type="GO" id="GO:0018580">
    <property type="term" value="F:nitronate monooxygenase activity"/>
    <property type="evidence" value="ECO:0007669"/>
    <property type="project" value="InterPro"/>
</dbReference>
<comment type="catalytic activity">
    <reaction evidence="10">
        <text>3 propionate 3-nitronate + 3 O2 + H2O = 3 3-oxopropanoate + 2 nitrate + nitrite + H2O2 + 3 H(+)</text>
        <dbReference type="Rhea" id="RHEA:57332"/>
        <dbReference type="ChEBI" id="CHEBI:15377"/>
        <dbReference type="ChEBI" id="CHEBI:15378"/>
        <dbReference type="ChEBI" id="CHEBI:15379"/>
        <dbReference type="ChEBI" id="CHEBI:16240"/>
        <dbReference type="ChEBI" id="CHEBI:16301"/>
        <dbReference type="ChEBI" id="CHEBI:17632"/>
        <dbReference type="ChEBI" id="CHEBI:33190"/>
        <dbReference type="ChEBI" id="CHEBI:136067"/>
    </reaction>
</comment>
<comment type="similarity">
    <text evidence="2">Belongs to the nitronate monooxygenase family. NMO class I subfamily.</text>
</comment>
<dbReference type="Gene3D" id="3.20.20.70">
    <property type="entry name" value="Aldolase class I"/>
    <property type="match status" value="1"/>
</dbReference>
<gene>
    <name evidence="11" type="ORF">ENS82_06235</name>
</gene>
<evidence type="ECO:0000256" key="9">
    <source>
        <dbReference type="ARBA" id="ARBA00031155"/>
    </source>
</evidence>
<dbReference type="EMBL" id="DSWI01000012">
    <property type="protein sequence ID" value="HFG20309.1"/>
    <property type="molecule type" value="Genomic_DNA"/>
</dbReference>
<evidence type="ECO:0000256" key="7">
    <source>
        <dbReference type="ARBA" id="ARBA00023002"/>
    </source>
</evidence>
<protein>
    <recommendedName>
        <fullName evidence="9">Propionate 3-nitronate monooxygenase</fullName>
    </recommendedName>
</protein>
<dbReference type="PANTHER" id="PTHR42747:SF3">
    <property type="entry name" value="NITRONATE MONOOXYGENASE-RELATED"/>
    <property type="match status" value="1"/>
</dbReference>
<evidence type="ECO:0000256" key="2">
    <source>
        <dbReference type="ARBA" id="ARBA00009881"/>
    </source>
</evidence>
<reference evidence="11" key="1">
    <citation type="journal article" date="2020" name="mSystems">
        <title>Genome- and Community-Level Interaction Insights into Carbon Utilization and Element Cycling Functions of Hydrothermarchaeota in Hydrothermal Sediment.</title>
        <authorList>
            <person name="Zhou Z."/>
            <person name="Liu Y."/>
            <person name="Xu W."/>
            <person name="Pan J."/>
            <person name="Luo Z.H."/>
            <person name="Li M."/>
        </authorList>
    </citation>
    <scope>NUCLEOTIDE SEQUENCE [LARGE SCALE GENOMIC DNA]</scope>
    <source>
        <strain evidence="11">SpSt-524</strain>
    </source>
</reference>
<proteinExistence type="inferred from homology"/>
<evidence type="ECO:0000256" key="5">
    <source>
        <dbReference type="ARBA" id="ARBA00022643"/>
    </source>
</evidence>
<dbReference type="InterPro" id="IPR013785">
    <property type="entry name" value="Aldolase_TIM"/>
</dbReference>
<dbReference type="Pfam" id="PF03060">
    <property type="entry name" value="NMO"/>
    <property type="match status" value="1"/>
</dbReference>
<comment type="cofactor">
    <cofactor evidence="1">
        <name>FMN</name>
        <dbReference type="ChEBI" id="CHEBI:58210"/>
    </cofactor>
</comment>
<name>A0A7C3DFQ8_MEIRU</name>